<dbReference type="PROSITE" id="PS00478">
    <property type="entry name" value="LIM_DOMAIN_1"/>
    <property type="match status" value="2"/>
</dbReference>
<dbReference type="PANTHER" id="PTHR12635">
    <property type="entry name" value="RHO-GTPASE-ACTIVATING PROTEIN 6 FAMILY MEMBER"/>
    <property type="match status" value="1"/>
</dbReference>
<dbReference type="Gene3D" id="2.10.110.10">
    <property type="entry name" value="Cysteine Rich Protein"/>
    <property type="match status" value="3"/>
</dbReference>
<dbReference type="Pfam" id="PF00620">
    <property type="entry name" value="RhoGAP"/>
    <property type="match status" value="1"/>
</dbReference>
<dbReference type="HOGENOM" id="CLU_001321_1_0_1"/>
<dbReference type="GO" id="GO:0046872">
    <property type="term" value="F:metal ion binding"/>
    <property type="evidence" value="ECO:0007669"/>
    <property type="project" value="UniProtKB-KW"/>
</dbReference>
<dbReference type="SUPFAM" id="SSF57716">
    <property type="entry name" value="Glucocorticoid receptor-like (DNA-binding domain)"/>
    <property type="match status" value="2"/>
</dbReference>
<dbReference type="CDD" id="cd09392">
    <property type="entry name" value="LIM2_Lrg1p_like"/>
    <property type="match status" value="1"/>
</dbReference>
<dbReference type="PROSITE" id="PS50238">
    <property type="entry name" value="RHOGAP"/>
    <property type="match status" value="1"/>
</dbReference>
<proteinExistence type="predicted"/>
<dbReference type="Gene3D" id="1.10.555.10">
    <property type="entry name" value="Rho GTPase activation protein"/>
    <property type="match status" value="1"/>
</dbReference>
<dbReference type="Pfam" id="PF00412">
    <property type="entry name" value="LIM"/>
    <property type="match status" value="3"/>
</dbReference>
<accession>F2R022</accession>
<evidence type="ECO:0000256" key="2">
    <source>
        <dbReference type="ARBA" id="ARBA00022723"/>
    </source>
</evidence>
<reference key="2">
    <citation type="submission" date="2011-04" db="EMBL/GenBank/DDBJ databases">
        <title>High-quality genome sequence of Pichia pastoris CBS 7435.</title>
        <authorList>
            <person name="Kueberl A."/>
            <person name="Schneider J."/>
            <person name="Thallinger G.G."/>
            <person name="Anderl I."/>
            <person name="Wibberg D."/>
            <person name="Hajek T."/>
            <person name="Jaenicke S."/>
            <person name="Brinkrolf K."/>
            <person name="Goesmann A."/>
            <person name="Szczepanowski R."/>
            <person name="Puehler A."/>
            <person name="Schwab H."/>
            <person name="Glieder A."/>
            <person name="Pichler H."/>
        </authorList>
    </citation>
    <scope>NUCLEOTIDE SEQUENCE</scope>
    <source>
        <strain>CBS 7435</strain>
    </source>
</reference>
<feature type="region of interest" description="Disordered" evidence="5">
    <location>
        <begin position="738"/>
        <end position="757"/>
    </location>
</feature>
<feature type="domain" description="LIM zinc-binding" evidence="6">
    <location>
        <begin position="430"/>
        <end position="495"/>
    </location>
</feature>
<dbReference type="InterPro" id="IPR000198">
    <property type="entry name" value="RhoGAP_dom"/>
</dbReference>
<dbReference type="SUPFAM" id="SSF48350">
    <property type="entry name" value="GTPase activation domain, GAP"/>
    <property type="match status" value="1"/>
</dbReference>
<dbReference type="InterPro" id="IPR037863">
    <property type="entry name" value="RHOGAP6/36"/>
</dbReference>
<evidence type="ECO:0000256" key="3">
    <source>
        <dbReference type="ARBA" id="ARBA00022833"/>
    </source>
</evidence>
<keyword evidence="1" id="KW-0343">GTPase activation</keyword>
<dbReference type="Proteomes" id="UP000006853">
    <property type="component" value="Chromosome 4"/>
</dbReference>
<evidence type="ECO:0000256" key="4">
    <source>
        <dbReference type="PROSITE-ProRule" id="PRU00125"/>
    </source>
</evidence>
<dbReference type="PROSITE" id="PS50023">
    <property type="entry name" value="LIM_DOMAIN_2"/>
    <property type="match status" value="2"/>
</dbReference>
<feature type="domain" description="Rho-GAP" evidence="7">
    <location>
        <begin position="831"/>
        <end position="1044"/>
    </location>
</feature>
<evidence type="ECO:0000256" key="5">
    <source>
        <dbReference type="SAM" id="MobiDB-lite"/>
    </source>
</evidence>
<dbReference type="PANTHER" id="PTHR12635:SF7">
    <property type="entry name" value="RHO GTPASE ACTIVATING PROTEIN 6-RELATED"/>
    <property type="match status" value="1"/>
</dbReference>
<sequence>MSASNPNLPSKWQEYIPPYPEMQASKERQPQTTIKKHKRLKFCYACNEQILNKYIRALDHEYHLECLKCYDCQQSCSSKYFPTDVVDPVTGITSKVPLCEYDFFKRVDLICHSCNTALRGLYITALSYKYHPEHFKCDVCSTVFKDNENFYDHNNGIYCHYHYSTRCALICESCDTAILKQFISISRAGRQENWHPQCFMVNKFWKVSVTPEHLGFDKIDLRNHDNNKDPIPEQTLFDIESKLESNVISIWLSLSSYDESCAVSISGMLQAALSMDRIKGVVHATLLIRKVETLFKGIDTLLSLTKIRDQPKKSYDDDTPQESDKEFLQKKPRYLAVRVMRYLALLRTCLQITDSSEKRSKFSNETLSLAIALAHTLRLLLRFSLSLALDVNKQLHSCIGSQRFINEVSLHTQIPKDGFQNLNITSEDTDFCNACGKSVEEECVRFSKRTWHLQCFKCSQCGKDFNSNLSVNEAAYNKETNHIYCDNCSINDKYSITGFTKVSRLGQVIYLLKIAAYRSHAVILKEESFSRLHGKDATAQLPVNISINEEYDMTLNNIKRMKSIRRDQPLSRSKSQVARRSQIIETPDADSAEAGNIMEASGLHSPDLQRIPPVDVASAPVLGAKPSDGKKKFKKWKIKEFGSNHSETAKDIVSKNWNQRDSSEIWAREDNLRLEDIPRIAAVEHARKLRPNAFRHQKLSLRKRNTSGHGTAERLDLLTSSKGQNLMVEGSQRVVSGSPRLVSGAVPNSGPLDKSANVTPKRYSELSQEQYNAMRYVCVFALHVLIEDEKSLDEMLPYVNVKKQGTFWEKLFGKGSAGSKNSENSSRVFGVSLEDVTNRYGVESDLSIGPSTLKIPILVDECISAMQNMDMTIEGIFRRNGNIKKLKVLIEQIDANPTRLPDLTKEDPIQLAVLLKKFLRDLPDPLMTFKLYELWVLSQQYKDDFRIRRRILQLTYAMLPKIHRDVLEILLFFFSWVSSFSNMGESMGGSKMDIHNLSTVITPNILYDKPPNSNNPADLLPQGDNYFIAIEVVKELIEENDFLAIIPADIWQFFVEAGFDNLASGQLMASKEIISKCEQTLKANPGLFDASTLKQLIPEPELSPEEPMTPLNNVNRAVKVDGGRKVTAVQERQT</sequence>
<evidence type="ECO:0000313" key="8">
    <source>
        <dbReference type="EMBL" id="CCA41000.1"/>
    </source>
</evidence>
<dbReference type="AlphaFoldDB" id="F2R022"/>
<keyword evidence="4" id="KW-0440">LIM domain</keyword>
<name>F2R022_KOMPC</name>
<evidence type="ECO:0000259" key="7">
    <source>
        <dbReference type="PROSITE" id="PS50238"/>
    </source>
</evidence>
<keyword evidence="2 4" id="KW-0479">Metal-binding</keyword>
<feature type="domain" description="LIM zinc-binding" evidence="6">
    <location>
        <begin position="109"/>
        <end position="169"/>
    </location>
</feature>
<reference evidence="8 9" key="3">
    <citation type="journal article" date="2016" name="FEMS Yeast Res.">
        <title>Curation of the genome annotation of Pichia pastoris (Komagataella phaffii) CBS7435 from gene level to protein function.</title>
        <authorList>
            <person name="Valli M."/>
            <person name="Tatto N.E."/>
            <person name="Peymann A."/>
            <person name="Gruber C."/>
            <person name="Landes N."/>
            <person name="Ekker H."/>
            <person name="Thallinger G.G."/>
            <person name="Mattanovich D."/>
            <person name="Gasser B."/>
            <person name="Graf A.B."/>
        </authorList>
    </citation>
    <scope>GENOME REANNOTATION</scope>
    <source>
        <strain evidence="8 9">ATCC 76273 / CBS 7435 / CECT 11047 / NRRL Y-11430 / Wegner 21-1</strain>
    </source>
</reference>
<dbReference type="EMBL" id="FR839631">
    <property type="protein sequence ID" value="CCA41000.1"/>
    <property type="molecule type" value="Genomic_DNA"/>
</dbReference>
<protein>
    <submittedName>
        <fullName evidence="8">Rho GTPase-activating protein</fullName>
    </submittedName>
</protein>
<dbReference type="InterPro" id="IPR001781">
    <property type="entry name" value="Znf_LIM"/>
</dbReference>
<keyword evidence="3 4" id="KW-0862">Zinc</keyword>
<dbReference type="SMART" id="SM00132">
    <property type="entry name" value="LIM"/>
    <property type="match status" value="3"/>
</dbReference>
<evidence type="ECO:0000256" key="1">
    <source>
        <dbReference type="ARBA" id="ARBA00022468"/>
    </source>
</evidence>
<dbReference type="GO" id="GO:0007165">
    <property type="term" value="P:signal transduction"/>
    <property type="evidence" value="ECO:0007669"/>
    <property type="project" value="InterPro"/>
</dbReference>
<gene>
    <name evidence="8" type="primary">LRG1</name>
    <name evidence="8" type="ordered locus">PP7435_Chr4-0847</name>
</gene>
<dbReference type="GO" id="GO:0005096">
    <property type="term" value="F:GTPase activator activity"/>
    <property type="evidence" value="ECO:0007669"/>
    <property type="project" value="UniProtKB-KW"/>
</dbReference>
<evidence type="ECO:0000313" key="9">
    <source>
        <dbReference type="Proteomes" id="UP000006853"/>
    </source>
</evidence>
<dbReference type="InterPro" id="IPR008936">
    <property type="entry name" value="Rho_GTPase_activation_prot"/>
</dbReference>
<evidence type="ECO:0000259" key="6">
    <source>
        <dbReference type="PROSITE" id="PS50023"/>
    </source>
</evidence>
<dbReference type="SMART" id="SM00324">
    <property type="entry name" value="RhoGAP"/>
    <property type="match status" value="1"/>
</dbReference>
<keyword evidence="9" id="KW-1185">Reference proteome</keyword>
<reference evidence="8 9" key="1">
    <citation type="journal article" date="2011" name="J. Biotechnol.">
        <title>High-quality genome sequence of Pichia pastoris CBS7435.</title>
        <authorList>
            <person name="Kuberl A."/>
            <person name="Schneider J."/>
            <person name="Thallinger G.G."/>
            <person name="Anderl I."/>
            <person name="Wibberg D."/>
            <person name="Hajek T."/>
            <person name="Jaenicke S."/>
            <person name="Brinkrolf K."/>
            <person name="Goesmann A."/>
            <person name="Szczepanowski R."/>
            <person name="Puhler A."/>
            <person name="Schwab H."/>
            <person name="Glieder A."/>
            <person name="Pichler H."/>
        </authorList>
    </citation>
    <scope>NUCLEOTIDE SEQUENCE [LARGE SCALE GENOMIC DNA]</scope>
    <source>
        <strain evidence="9">ATCC 76273 / CBS 7435 / CECT 11047 / NRRL Y-11430 / Wegner 21-1</strain>
    </source>
</reference>
<organism evidence="8 9">
    <name type="scientific">Komagataella phaffii (strain ATCC 76273 / CBS 7435 / CECT 11047 / NRRL Y-11430 / Wegner 21-1)</name>
    <name type="common">Yeast</name>
    <name type="synonym">Pichia pastoris</name>
    <dbReference type="NCBI Taxonomy" id="981350"/>
    <lineage>
        <taxon>Eukaryota</taxon>
        <taxon>Fungi</taxon>
        <taxon>Dikarya</taxon>
        <taxon>Ascomycota</taxon>
        <taxon>Saccharomycotina</taxon>
        <taxon>Pichiomycetes</taxon>
        <taxon>Pichiales</taxon>
        <taxon>Pichiaceae</taxon>
        <taxon>Komagataella</taxon>
    </lineage>
</organism>